<dbReference type="OrthoDB" id="9790372at2"/>
<evidence type="ECO:0000313" key="1">
    <source>
        <dbReference type="EMBL" id="AMD92754.1"/>
    </source>
</evidence>
<dbReference type="PANTHER" id="PTHR34374:SF1">
    <property type="entry name" value="LARGE RIBOSOMAL RNA SUBUNIT ACCUMULATION PROTEIN YCED HOMOLOG 1, CHLOROPLASTIC"/>
    <property type="match status" value="1"/>
</dbReference>
<evidence type="ECO:0000313" key="2">
    <source>
        <dbReference type="Proteomes" id="UP000063964"/>
    </source>
</evidence>
<dbReference type="AlphaFoldDB" id="A0A0X8JPX2"/>
<organism evidence="1 2">
    <name type="scientific">Desulfomicrobium orale DSM 12838</name>
    <dbReference type="NCBI Taxonomy" id="888061"/>
    <lineage>
        <taxon>Bacteria</taxon>
        <taxon>Pseudomonadati</taxon>
        <taxon>Thermodesulfobacteriota</taxon>
        <taxon>Desulfovibrionia</taxon>
        <taxon>Desulfovibrionales</taxon>
        <taxon>Desulfomicrobiaceae</taxon>
        <taxon>Desulfomicrobium</taxon>
    </lineage>
</organism>
<reference evidence="2" key="1">
    <citation type="submission" date="2016-02" db="EMBL/GenBank/DDBJ databases">
        <authorList>
            <person name="Holder M.E."/>
            <person name="Ajami N.J."/>
            <person name="Petrosino J.F."/>
        </authorList>
    </citation>
    <scope>NUCLEOTIDE SEQUENCE [LARGE SCALE GENOMIC DNA]</scope>
    <source>
        <strain evidence="2">DSM 12838</strain>
    </source>
</reference>
<dbReference type="RefSeq" id="WP_066604855.1">
    <property type="nucleotide sequence ID" value="NZ_CP014230.1"/>
</dbReference>
<dbReference type="Pfam" id="PF02620">
    <property type="entry name" value="YceD"/>
    <property type="match status" value="1"/>
</dbReference>
<dbReference type="InterPro" id="IPR003772">
    <property type="entry name" value="YceD"/>
</dbReference>
<name>A0A0X8JPX2_9BACT</name>
<sequence length="176" mass="19668">MTGQWISLTNLPAHGREFSFEDQGFWRDIWEEFSGWCEILEPFSARLTISPQADGFLIRGTLRGVISTPCHRCTEPARIDIVQDFDSFEAFEDAEAPEGESTLLRDTDNGWELNVAALLREECLLSLPEKILCSDTCLGLCPQCGKNRNLENCVCSGLDVQSPLARALQGVKIKDN</sequence>
<dbReference type="Proteomes" id="UP000063964">
    <property type="component" value="Chromosome"/>
</dbReference>
<protein>
    <recommendedName>
        <fullName evidence="3">Metal-binding protein</fullName>
    </recommendedName>
</protein>
<dbReference type="EMBL" id="CP014230">
    <property type="protein sequence ID" value="AMD92754.1"/>
    <property type="molecule type" value="Genomic_DNA"/>
</dbReference>
<keyword evidence="2" id="KW-1185">Reference proteome</keyword>
<gene>
    <name evidence="1" type="ORF">AXF15_06330</name>
</gene>
<proteinExistence type="predicted"/>
<dbReference type="KEGG" id="doa:AXF15_06330"/>
<dbReference type="PANTHER" id="PTHR34374">
    <property type="entry name" value="LARGE RIBOSOMAL RNA SUBUNIT ACCUMULATION PROTEIN YCED HOMOLOG 1, CHLOROPLASTIC"/>
    <property type="match status" value="1"/>
</dbReference>
<dbReference type="STRING" id="888061.AXF15_06330"/>
<accession>A0A0X8JPX2</accession>
<evidence type="ECO:0008006" key="3">
    <source>
        <dbReference type="Google" id="ProtNLM"/>
    </source>
</evidence>